<dbReference type="InterPro" id="IPR043795">
    <property type="entry name" value="N-alpha-Ac-DABA-like"/>
</dbReference>
<keyword evidence="2" id="KW-0479">Metal-binding</keyword>
<keyword evidence="3" id="KW-0378">Hydrolase</keyword>
<dbReference type="PANTHER" id="PTHR37326:SF2">
    <property type="entry name" value="SUCCINYLGLUTAMATE DESUCCINYLASE_ASPARTOACYLASE FAMILY PROTEIN"/>
    <property type="match status" value="1"/>
</dbReference>
<evidence type="ECO:0000256" key="2">
    <source>
        <dbReference type="ARBA" id="ARBA00022723"/>
    </source>
</evidence>
<dbReference type="PIRSF" id="PIRSF039012">
    <property type="entry name" value="ASP"/>
    <property type="match status" value="1"/>
</dbReference>
<sequence length="318" mass="34319">MPRARDSFSLGHVKVRPGAQRDVLLPITRLVTGGDVSLPVRVVHGKEPGPVVWVNGAVHGDEVVGVEIIRQVLGSLSPKTMRGTLLAVPVVNVLGFMAGDRYLPDRRDLNRSFPGSTRGSLAGRLAHLFMTQVVSKSEVGIDLHTGADRRANHPQIRGDLDDPRTLHLARAFGAPVILHARLRDGSLRQAARERGACVLLYEGGENLRLDPYAVDAGVAGVRNVLAALGMIDSPERTETEPTTRECRSSEWVRARRSGMLRLDVALGAEVTDGERLGTLYDAFGRTLRAVYASRSGVVIGRTEAPVVHRGDAVVHIAS</sequence>
<evidence type="ECO:0000313" key="7">
    <source>
        <dbReference type="Proteomes" id="UP001501475"/>
    </source>
</evidence>
<reference evidence="6 7" key="1">
    <citation type="journal article" date="2019" name="Int. J. Syst. Evol. Microbiol.">
        <title>The Global Catalogue of Microorganisms (GCM) 10K type strain sequencing project: providing services to taxonomists for standard genome sequencing and annotation.</title>
        <authorList>
            <consortium name="The Broad Institute Genomics Platform"/>
            <consortium name="The Broad Institute Genome Sequencing Center for Infectious Disease"/>
            <person name="Wu L."/>
            <person name="Ma J."/>
        </authorList>
    </citation>
    <scope>NUCLEOTIDE SEQUENCE [LARGE SCALE GENOMIC DNA]</scope>
    <source>
        <strain evidence="6 7">JCM 15591</strain>
    </source>
</reference>
<evidence type="ECO:0000259" key="5">
    <source>
        <dbReference type="Pfam" id="PF24827"/>
    </source>
</evidence>
<dbReference type="Gene3D" id="3.40.630.10">
    <property type="entry name" value="Zn peptidases"/>
    <property type="match status" value="1"/>
</dbReference>
<dbReference type="InterPro" id="IPR053138">
    <property type="entry name" value="N-alpha-Ac-DABA_deacetylase"/>
</dbReference>
<dbReference type="Proteomes" id="UP001501475">
    <property type="component" value="Unassembled WGS sequence"/>
</dbReference>
<dbReference type="PANTHER" id="PTHR37326">
    <property type="entry name" value="BLL3975 PROTEIN"/>
    <property type="match status" value="1"/>
</dbReference>
<evidence type="ECO:0000256" key="1">
    <source>
        <dbReference type="ARBA" id="ARBA00001947"/>
    </source>
</evidence>
<evidence type="ECO:0000256" key="3">
    <source>
        <dbReference type="ARBA" id="ARBA00022801"/>
    </source>
</evidence>
<organism evidence="6 7">
    <name type="scientific">Nostocoides vanveenii</name>
    <dbReference type="NCBI Taxonomy" id="330835"/>
    <lineage>
        <taxon>Bacteria</taxon>
        <taxon>Bacillati</taxon>
        <taxon>Actinomycetota</taxon>
        <taxon>Actinomycetes</taxon>
        <taxon>Micrococcales</taxon>
        <taxon>Intrasporangiaceae</taxon>
        <taxon>Nostocoides</taxon>
    </lineage>
</organism>
<name>A0ABN2L378_9MICO</name>
<comment type="caution">
    <text evidence="6">The sequence shown here is derived from an EMBL/GenBank/DDBJ whole genome shotgun (WGS) entry which is preliminary data.</text>
</comment>
<protein>
    <submittedName>
        <fullName evidence="6">Succinylglutamate desuccinylase/aspartoacylase family protein</fullName>
    </submittedName>
</protein>
<dbReference type="InterPro" id="IPR055438">
    <property type="entry name" value="AstE_AspA_cat"/>
</dbReference>
<feature type="domain" description="Succinylglutamate desuccinylase/Aspartoacylase catalytic" evidence="5">
    <location>
        <begin position="48"/>
        <end position="227"/>
    </location>
</feature>
<keyword evidence="7" id="KW-1185">Reference proteome</keyword>
<comment type="cofactor">
    <cofactor evidence="1">
        <name>Zn(2+)</name>
        <dbReference type="ChEBI" id="CHEBI:29105"/>
    </cofactor>
</comment>
<dbReference type="EMBL" id="BAAAPN010000093">
    <property type="protein sequence ID" value="GAA1772375.1"/>
    <property type="molecule type" value="Genomic_DNA"/>
</dbReference>
<proteinExistence type="predicted"/>
<keyword evidence="4" id="KW-0862">Zinc</keyword>
<dbReference type="RefSeq" id="WP_344068042.1">
    <property type="nucleotide sequence ID" value="NZ_BAAAPN010000093.1"/>
</dbReference>
<dbReference type="CDD" id="cd06251">
    <property type="entry name" value="M14_ASTE_ASPA-like"/>
    <property type="match status" value="1"/>
</dbReference>
<gene>
    <name evidence="6" type="ORF">GCM10009810_32180</name>
</gene>
<evidence type="ECO:0000256" key="4">
    <source>
        <dbReference type="ARBA" id="ARBA00022833"/>
    </source>
</evidence>
<dbReference type="SUPFAM" id="SSF53187">
    <property type="entry name" value="Zn-dependent exopeptidases"/>
    <property type="match status" value="1"/>
</dbReference>
<dbReference type="Pfam" id="PF24827">
    <property type="entry name" value="AstE_AspA_cat"/>
    <property type="match status" value="1"/>
</dbReference>
<evidence type="ECO:0000313" key="6">
    <source>
        <dbReference type="EMBL" id="GAA1772375.1"/>
    </source>
</evidence>
<accession>A0ABN2L378</accession>